<accession>A0AAV8SVG7</accession>
<dbReference type="GO" id="GO:0003676">
    <property type="term" value="F:nucleic acid binding"/>
    <property type="evidence" value="ECO:0007669"/>
    <property type="project" value="InterPro"/>
</dbReference>
<keyword evidence="5" id="KW-1185">Reference proteome</keyword>
<organism evidence="4 5">
    <name type="scientific">Erythroxylum novogranatense</name>
    <dbReference type="NCBI Taxonomy" id="1862640"/>
    <lineage>
        <taxon>Eukaryota</taxon>
        <taxon>Viridiplantae</taxon>
        <taxon>Streptophyta</taxon>
        <taxon>Embryophyta</taxon>
        <taxon>Tracheophyta</taxon>
        <taxon>Spermatophyta</taxon>
        <taxon>Magnoliopsida</taxon>
        <taxon>eudicotyledons</taxon>
        <taxon>Gunneridae</taxon>
        <taxon>Pentapetalae</taxon>
        <taxon>rosids</taxon>
        <taxon>fabids</taxon>
        <taxon>Malpighiales</taxon>
        <taxon>Erythroxylaceae</taxon>
        <taxon>Erythroxylum</taxon>
    </lineage>
</organism>
<name>A0AAV8SVG7_9ROSI</name>
<proteinExistence type="inferred from homology"/>
<evidence type="ECO:0000313" key="5">
    <source>
        <dbReference type="Proteomes" id="UP001159364"/>
    </source>
</evidence>
<dbReference type="Pfam" id="PF02536">
    <property type="entry name" value="mTERF"/>
    <property type="match status" value="2"/>
</dbReference>
<dbReference type="InterPro" id="IPR003690">
    <property type="entry name" value="MTERF"/>
</dbReference>
<gene>
    <name evidence="4" type="ORF">K2173_025092</name>
</gene>
<dbReference type="Proteomes" id="UP001159364">
    <property type="component" value="Linkage Group LG09"/>
</dbReference>
<evidence type="ECO:0000256" key="1">
    <source>
        <dbReference type="ARBA" id="ARBA00007692"/>
    </source>
</evidence>
<comment type="similarity">
    <text evidence="1">Belongs to the mTERF family.</text>
</comment>
<comment type="caution">
    <text evidence="4">The sequence shown here is derived from an EMBL/GenBank/DDBJ whole genome shotgun (WGS) entry which is preliminary data.</text>
</comment>
<evidence type="ECO:0000313" key="4">
    <source>
        <dbReference type="EMBL" id="KAJ8756280.1"/>
    </source>
</evidence>
<dbReference type="AlphaFoldDB" id="A0AAV8SVG7"/>
<keyword evidence="2" id="KW-0806">Transcription termination</keyword>
<dbReference type="EMBL" id="JAIWQS010000009">
    <property type="protein sequence ID" value="KAJ8756280.1"/>
    <property type="molecule type" value="Genomic_DNA"/>
</dbReference>
<dbReference type="InterPro" id="IPR038538">
    <property type="entry name" value="MTERF_sf"/>
</dbReference>
<evidence type="ECO:0000256" key="3">
    <source>
        <dbReference type="ARBA" id="ARBA00022946"/>
    </source>
</evidence>
<dbReference type="PANTHER" id="PTHR13068:SF38">
    <property type="entry name" value="TRANSCRIPTION TERMINATION FACTOR FAMILY PROTEIN"/>
    <property type="match status" value="1"/>
</dbReference>
<keyword evidence="2" id="KW-0804">Transcription</keyword>
<keyword evidence="2" id="KW-0805">Transcription regulation</keyword>
<keyword evidence="3" id="KW-0809">Transit peptide</keyword>
<dbReference type="Gene3D" id="1.25.70.10">
    <property type="entry name" value="Transcription termination factor 3, mitochondrial"/>
    <property type="match status" value="2"/>
</dbReference>
<reference evidence="4 5" key="1">
    <citation type="submission" date="2021-09" db="EMBL/GenBank/DDBJ databases">
        <title>Genomic insights and catalytic innovation underlie evolution of tropane alkaloids biosynthesis.</title>
        <authorList>
            <person name="Wang Y.-J."/>
            <person name="Tian T."/>
            <person name="Huang J.-P."/>
            <person name="Huang S.-X."/>
        </authorList>
    </citation>
    <scope>NUCLEOTIDE SEQUENCE [LARGE SCALE GENOMIC DNA]</scope>
    <source>
        <strain evidence="4">KIB-2018</strain>
        <tissue evidence="4">Leaf</tissue>
    </source>
</reference>
<protein>
    <submittedName>
        <fullName evidence="4">Uncharacterized protein</fullName>
    </submittedName>
</protein>
<sequence length="554" mass="63947">MTHVLNLRKASTFKWVSSVCVFRSKTSLWPLLCDEGCHRFYGRKRIFEDQWGGHLNYLSLDCIRKAQAALLEYLHSTRNLHYLDAEHISKNSPFVLGNLLQKVDTRENIGQALTRYLRFNPINEFEPFFESLGLKPYEYAPFLPPGLIFLGDDSLLLENYHVFCDYGIARNKIGKIYMGAVDVFKYGYGVLSLRLQAYEELGLSRSFISRLVVASPYLLIGDLDKDFLKVLEVLKRKGIKLGLIEEYFSEKSSCNWSKMLLILNLFRKMGCSEEQLGELIRQHPSILFEDSGNQTFALLRFLTKFGSTIDEIYSMFLRFPEMEVGKFVSNLRQCFLFLNDIEMESQKIGKIVRSYPLLMGSCTLKRTSSLLRLLSVGKKRLCELIQENPQEMKKWVLGSRVQPLSSSGEKLQSEALKIKFSLNFFRGKGAELQERFDCILKTGLDKKDVCHMVRIRPEILQQKKDVILMKINILVNDFGYPISSLVKCPSYLCCNIQKAKLRLAMYNWLKDQGTVDPTLSLNTVVASSERIFVNQFVIRHPKGPEIVERLREEL</sequence>
<evidence type="ECO:0000256" key="2">
    <source>
        <dbReference type="ARBA" id="ARBA00022472"/>
    </source>
</evidence>
<dbReference type="GO" id="GO:0006353">
    <property type="term" value="P:DNA-templated transcription termination"/>
    <property type="evidence" value="ECO:0007669"/>
    <property type="project" value="UniProtKB-KW"/>
</dbReference>
<dbReference type="SMART" id="SM00733">
    <property type="entry name" value="Mterf"/>
    <property type="match status" value="4"/>
</dbReference>
<dbReference type="PANTHER" id="PTHR13068">
    <property type="entry name" value="CGI-12 PROTEIN-RELATED"/>
    <property type="match status" value="1"/>
</dbReference>